<dbReference type="KEGG" id="sur:STAUR_2232"/>
<reference evidence="2 3" key="1">
    <citation type="journal article" date="2011" name="Mol. Biol. Evol.">
        <title>Comparative genomic analysis of fruiting body formation in Myxococcales.</title>
        <authorList>
            <person name="Huntley S."/>
            <person name="Hamann N."/>
            <person name="Wegener-Feldbrugge S."/>
            <person name="Treuner-Lange A."/>
            <person name="Kube M."/>
            <person name="Reinhardt R."/>
            <person name="Klages S."/>
            <person name="Muller R."/>
            <person name="Ronning C.M."/>
            <person name="Nierman W.C."/>
            <person name="Sogaard-Andersen L."/>
        </authorList>
    </citation>
    <scope>NUCLEOTIDE SEQUENCE [LARGE SCALE GENOMIC DNA]</scope>
    <source>
        <strain evidence="2 3">DW4/3-1</strain>
    </source>
</reference>
<name>E3FCB3_STIAD</name>
<feature type="region of interest" description="Disordered" evidence="1">
    <location>
        <begin position="1"/>
        <end position="197"/>
    </location>
</feature>
<feature type="compositionally biased region" description="Gly residues" evidence="1">
    <location>
        <begin position="130"/>
        <end position="151"/>
    </location>
</feature>
<dbReference type="HOGENOM" id="CLU_1170099_0_0_7"/>
<dbReference type="AlphaFoldDB" id="E3FCB3"/>
<feature type="compositionally biased region" description="Basic and acidic residues" evidence="1">
    <location>
        <begin position="20"/>
        <end position="29"/>
    </location>
</feature>
<dbReference type="Proteomes" id="UP000001351">
    <property type="component" value="Chromosome"/>
</dbReference>
<dbReference type="EMBL" id="CP002271">
    <property type="protein sequence ID" value="ADO70036.1"/>
    <property type="molecule type" value="Genomic_DNA"/>
</dbReference>
<sequence>MGGNPLLGRGRLCHTSPRGTRIDRGEAAARGEGAGPAGKGDAGRTHRVGPPHPPGAAGGGHPVRAMHGQAGEPRDPRPLPAVPRRAGLCRGPAPGRRAVHPDVRPVPGQGEEHRRGGPGAGARARLGGAALPGGAGATAGRGPQDGGGGVHPPGRRHGVSGGYPCEPAGEPAGLHPAPPSGQGGGRSPGLAPLRAVEDGPPTARLAWPTHVLCALTRLRALCRGRAVPKARGETGEG</sequence>
<keyword evidence="3" id="KW-1185">Reference proteome</keyword>
<dbReference type="STRING" id="378806.STAUR_2232"/>
<organism evidence="2 3">
    <name type="scientific">Stigmatella aurantiaca (strain DW4/3-1)</name>
    <dbReference type="NCBI Taxonomy" id="378806"/>
    <lineage>
        <taxon>Bacteria</taxon>
        <taxon>Pseudomonadati</taxon>
        <taxon>Myxococcota</taxon>
        <taxon>Myxococcia</taxon>
        <taxon>Myxococcales</taxon>
        <taxon>Cystobacterineae</taxon>
        <taxon>Archangiaceae</taxon>
        <taxon>Stigmatella</taxon>
    </lineage>
</organism>
<proteinExistence type="predicted"/>
<evidence type="ECO:0000256" key="1">
    <source>
        <dbReference type="SAM" id="MobiDB-lite"/>
    </source>
</evidence>
<accession>E3FCB3</accession>
<evidence type="ECO:0000313" key="3">
    <source>
        <dbReference type="Proteomes" id="UP000001351"/>
    </source>
</evidence>
<gene>
    <name evidence="2" type="ordered locus">STAUR_2232</name>
</gene>
<protein>
    <submittedName>
        <fullName evidence="2">Uncharacterized protein</fullName>
    </submittedName>
</protein>
<evidence type="ECO:0000313" key="2">
    <source>
        <dbReference type="EMBL" id="ADO70036.1"/>
    </source>
</evidence>